<evidence type="ECO:0000313" key="12">
    <source>
        <dbReference type="Proteomes" id="UP000604825"/>
    </source>
</evidence>
<dbReference type="Gene3D" id="3.40.50.300">
    <property type="entry name" value="P-loop containing nucleotide triphosphate hydrolases"/>
    <property type="match status" value="2"/>
</dbReference>
<dbReference type="SUPFAM" id="SSF52058">
    <property type="entry name" value="L domain-like"/>
    <property type="match status" value="1"/>
</dbReference>
<keyword evidence="12" id="KW-1185">Reference proteome</keyword>
<evidence type="ECO:0000256" key="6">
    <source>
        <dbReference type="ARBA" id="ARBA00023054"/>
    </source>
</evidence>
<dbReference type="Gene3D" id="1.10.10.10">
    <property type="entry name" value="Winged helix-like DNA-binding domain superfamily/Winged helix DNA-binding domain"/>
    <property type="match status" value="1"/>
</dbReference>
<accession>A0A811RGA8</accession>
<feature type="domain" description="Disease resistance N-terminal" evidence="8">
    <location>
        <begin position="13"/>
        <end position="95"/>
    </location>
</feature>
<dbReference type="Pfam" id="PF23559">
    <property type="entry name" value="WHD_DRP"/>
    <property type="match status" value="1"/>
</dbReference>
<dbReference type="GO" id="GO:0042742">
    <property type="term" value="P:defense response to bacterium"/>
    <property type="evidence" value="ECO:0007669"/>
    <property type="project" value="UniProtKB-ARBA"/>
</dbReference>
<feature type="domain" description="NB-ARC" evidence="7">
    <location>
        <begin position="440"/>
        <end position="601"/>
    </location>
</feature>
<comment type="similarity">
    <text evidence="1">Belongs to the disease resistance NB-LRR family.</text>
</comment>
<keyword evidence="3" id="KW-0677">Repeat</keyword>
<dbReference type="PANTHER" id="PTHR23155">
    <property type="entry name" value="DISEASE RESISTANCE PROTEIN RP"/>
    <property type="match status" value="1"/>
</dbReference>
<keyword evidence="6" id="KW-0175">Coiled coil</keyword>
<dbReference type="InterPro" id="IPR042197">
    <property type="entry name" value="Apaf_helical"/>
</dbReference>
<name>A0A811RGA8_9POAL</name>
<evidence type="ECO:0000259" key="8">
    <source>
        <dbReference type="Pfam" id="PF18052"/>
    </source>
</evidence>
<dbReference type="InterPro" id="IPR002182">
    <property type="entry name" value="NB-ARC"/>
</dbReference>
<comment type="caution">
    <text evidence="11">The sequence shown here is derived from an EMBL/GenBank/DDBJ whole genome shotgun (WGS) entry which is preliminary data.</text>
</comment>
<organism evidence="11 12">
    <name type="scientific">Miscanthus lutarioriparius</name>
    <dbReference type="NCBI Taxonomy" id="422564"/>
    <lineage>
        <taxon>Eukaryota</taxon>
        <taxon>Viridiplantae</taxon>
        <taxon>Streptophyta</taxon>
        <taxon>Embryophyta</taxon>
        <taxon>Tracheophyta</taxon>
        <taxon>Spermatophyta</taxon>
        <taxon>Magnoliopsida</taxon>
        <taxon>Liliopsida</taxon>
        <taxon>Poales</taxon>
        <taxon>Poaceae</taxon>
        <taxon>PACMAD clade</taxon>
        <taxon>Panicoideae</taxon>
        <taxon>Andropogonodae</taxon>
        <taxon>Andropogoneae</taxon>
        <taxon>Saccharinae</taxon>
        <taxon>Miscanthus</taxon>
    </lineage>
</organism>
<dbReference type="InterPro" id="IPR055414">
    <property type="entry name" value="LRR_R13L4/SHOC2-like"/>
</dbReference>
<evidence type="ECO:0000256" key="3">
    <source>
        <dbReference type="ARBA" id="ARBA00022737"/>
    </source>
</evidence>
<keyword evidence="4" id="KW-0547">Nucleotide-binding</keyword>
<dbReference type="GO" id="GO:0002758">
    <property type="term" value="P:innate immune response-activating signaling pathway"/>
    <property type="evidence" value="ECO:0007669"/>
    <property type="project" value="UniProtKB-ARBA"/>
</dbReference>
<feature type="domain" description="Disease resistance R13L4/SHOC-2-like LRR" evidence="10">
    <location>
        <begin position="975"/>
        <end position="1221"/>
    </location>
</feature>
<dbReference type="AlphaFoldDB" id="A0A811RGA8"/>
<dbReference type="InterPro" id="IPR027417">
    <property type="entry name" value="P-loop_NTPase"/>
</dbReference>
<dbReference type="FunFam" id="1.10.10.10:FF:000322">
    <property type="entry name" value="Probable disease resistance protein At1g63360"/>
    <property type="match status" value="1"/>
</dbReference>
<dbReference type="Pfam" id="PF18052">
    <property type="entry name" value="Rx_N"/>
    <property type="match status" value="1"/>
</dbReference>
<dbReference type="PANTHER" id="PTHR23155:SF1114">
    <property type="entry name" value="OS02G0475500 PROTEIN"/>
    <property type="match status" value="1"/>
</dbReference>
<evidence type="ECO:0000313" key="11">
    <source>
        <dbReference type="EMBL" id="CAD6269052.1"/>
    </source>
</evidence>
<dbReference type="GO" id="GO:0043531">
    <property type="term" value="F:ADP binding"/>
    <property type="evidence" value="ECO:0007669"/>
    <property type="project" value="InterPro"/>
</dbReference>
<keyword evidence="5" id="KW-0611">Plant defense</keyword>
<feature type="domain" description="NB-ARC" evidence="7">
    <location>
        <begin position="190"/>
        <end position="348"/>
    </location>
</feature>
<feature type="domain" description="Disease resistance R13L4/SHOC-2-like LRR" evidence="10">
    <location>
        <begin position="813"/>
        <end position="915"/>
    </location>
</feature>
<dbReference type="Gene3D" id="1.10.8.430">
    <property type="entry name" value="Helical domain of apoptotic protease-activating factors"/>
    <property type="match status" value="1"/>
</dbReference>
<dbReference type="Gene3D" id="3.80.10.10">
    <property type="entry name" value="Ribonuclease Inhibitor"/>
    <property type="match status" value="2"/>
</dbReference>
<sequence length="1225" mass="139553">MEVAATSVGKSLLNCLLGQAKSAIAEDAATKQAVQRDMVFLTDEMPEMQTFLRNIAEQRRDRMLPRSRVEQHVRDLAYDVEDCLDDYAVHLKNPSGWRFAQTLLERQRIAQEMKGLRARVEDMSQRNRRYRFAALHPNSQPAAFSAERPSSTVGPDGQLDLAAAIFGIDEARRAARYMNQRVDLLQLINSEEEDLKVTAVWGTMGDIGQTSIIRAAYDNPSVQIKFPRRAWVRVMHPFNPKDFIQSLVNQFHAAAQGVEGLFAKHITEQDLAQEFRRHVSDQRCLIVLNDLSTIEEWDQIKNCFRNVHHKKGSRIIVSTTQVEVASLCAGQERRVSELKQLSADHSLYAFYDDKLDRLACVVFCTLSPFDVVFSPFFKSAQDITYSAESVSSSALPTSEIDEDQYDAAAIDMMVVEESQFTGRTREKLDIARLILEDYSRDHLRVIAVWGIGGIGKTTLVTDVWQNKAVIEKFTKRAFVTVLRPFKLQGLLSSIAIQLDVDKENDYASMSVDQLTKALERLSVDRKCLIVVDDIFQTTEWDKMVEAFPKIGRATWTIVITTRQEDIAEHCCKELRYMYKLNTIGATEAHNLFIKTVFKQTVDLNKQYPELVEPAKLILKKCDGVPLAIVTIGSFLAEQETKNVEEWRKLNEHITARLEMNPKIGLIRAVLMEIYDGLPYYLEPCFLYMSIFPEDCNITRRRLVRRWAIEGYSTEARGKSSMEIADGYFEELIARSMILPTHESIVSRQKADSCKLQDLIRDMGISVSMEENFALRLEEGCNSSTHCTARHLAISSNWEGDKGEFESIVELSRIRSLTVFGKWKPFYISDKMRFLRVLDLEDTEGLGNHCLENVGKLLHLRYLSLRGCRGIFCLPDSVGKLSQLEVLDIKGTKIQVLPKTIVRLRKLRHLHAGGGFNLRGELSFSEKCMALLEVQCNACLGQFREIHGRSRRDWCTIACCAALSPIMMGMGFPDDDSVTVPRGMRNVKSLHTLRYVNLAWGNAIVEDIKCLTGLRKLGLVGLSKENSWNLCVAISKLSLLESLSLCSELDLSDCLNAIKPPPENLRSLKLRCKMTKLPEWIGRLQNLVKLTLDGTGLSKDDATMQHIGMLQNLSILRLMEYHDITIRQVHFKRGLFMSVDVLDLYYGWASEIELVHFDVETMPKLEVLRLGLGKDVTFSGLHCLHRIKEVQLRFSSTFPEYSKEEFCQEMRDRLEGNRNRPVLKVE</sequence>
<keyword evidence="2" id="KW-0433">Leucine-rich repeat</keyword>
<evidence type="ECO:0000256" key="4">
    <source>
        <dbReference type="ARBA" id="ARBA00022741"/>
    </source>
</evidence>
<dbReference type="InterPro" id="IPR032675">
    <property type="entry name" value="LRR_dom_sf"/>
</dbReference>
<evidence type="ECO:0000259" key="9">
    <source>
        <dbReference type="Pfam" id="PF23559"/>
    </source>
</evidence>
<dbReference type="Proteomes" id="UP000604825">
    <property type="component" value="Unassembled WGS sequence"/>
</dbReference>
<proteinExistence type="inferred from homology"/>
<evidence type="ECO:0000256" key="5">
    <source>
        <dbReference type="ARBA" id="ARBA00022821"/>
    </source>
</evidence>
<gene>
    <name evidence="11" type="ORF">NCGR_LOCUS52357</name>
</gene>
<dbReference type="SUPFAM" id="SSF52540">
    <property type="entry name" value="P-loop containing nucleoside triphosphate hydrolases"/>
    <property type="match status" value="2"/>
</dbReference>
<dbReference type="PRINTS" id="PR00364">
    <property type="entry name" value="DISEASERSIST"/>
</dbReference>
<dbReference type="Pfam" id="PF00931">
    <property type="entry name" value="NB-ARC"/>
    <property type="match status" value="2"/>
</dbReference>
<dbReference type="InterPro" id="IPR036388">
    <property type="entry name" value="WH-like_DNA-bd_sf"/>
</dbReference>
<dbReference type="InterPro" id="IPR058922">
    <property type="entry name" value="WHD_DRP"/>
</dbReference>
<dbReference type="OrthoDB" id="687531at2759"/>
<feature type="domain" description="Disease resistance protein winged helix" evidence="9">
    <location>
        <begin position="690"/>
        <end position="762"/>
    </location>
</feature>
<evidence type="ECO:0000259" key="7">
    <source>
        <dbReference type="Pfam" id="PF00931"/>
    </source>
</evidence>
<evidence type="ECO:0000256" key="2">
    <source>
        <dbReference type="ARBA" id="ARBA00022614"/>
    </source>
</evidence>
<dbReference type="InterPro" id="IPR038005">
    <property type="entry name" value="RX-like_CC"/>
</dbReference>
<protein>
    <submittedName>
        <fullName evidence="11">Uncharacterized protein</fullName>
    </submittedName>
</protein>
<dbReference type="CDD" id="cd14798">
    <property type="entry name" value="RX-CC_like"/>
    <property type="match status" value="1"/>
</dbReference>
<reference evidence="11" key="1">
    <citation type="submission" date="2020-10" db="EMBL/GenBank/DDBJ databases">
        <authorList>
            <person name="Han B."/>
            <person name="Lu T."/>
            <person name="Zhao Q."/>
            <person name="Huang X."/>
            <person name="Zhao Y."/>
        </authorList>
    </citation>
    <scope>NUCLEOTIDE SEQUENCE</scope>
</reference>
<dbReference type="EMBL" id="CAJGYO010000014">
    <property type="protein sequence ID" value="CAD6269052.1"/>
    <property type="molecule type" value="Genomic_DNA"/>
</dbReference>
<evidence type="ECO:0000259" key="10">
    <source>
        <dbReference type="Pfam" id="PF23598"/>
    </source>
</evidence>
<dbReference type="Pfam" id="PF23598">
    <property type="entry name" value="LRR_14"/>
    <property type="match status" value="2"/>
</dbReference>
<dbReference type="InterPro" id="IPR041118">
    <property type="entry name" value="Rx_N"/>
</dbReference>
<evidence type="ECO:0000256" key="1">
    <source>
        <dbReference type="ARBA" id="ARBA00008894"/>
    </source>
</evidence>
<dbReference type="GO" id="GO:0009626">
    <property type="term" value="P:plant-type hypersensitive response"/>
    <property type="evidence" value="ECO:0007669"/>
    <property type="project" value="UniProtKB-ARBA"/>
</dbReference>
<dbReference type="InterPro" id="IPR044974">
    <property type="entry name" value="Disease_R_plants"/>
</dbReference>
<dbReference type="Gene3D" id="1.20.5.4130">
    <property type="match status" value="1"/>
</dbReference>